<comment type="similarity">
    <text evidence="1">Belongs to the protein-tyrosine phosphatase family. Non-receptor class CDC14 subfamily.</text>
</comment>
<dbReference type="Gene3D" id="3.90.190.10">
    <property type="entry name" value="Protein tyrosine phosphatase superfamily"/>
    <property type="match status" value="2"/>
</dbReference>
<evidence type="ECO:0000256" key="5">
    <source>
        <dbReference type="ARBA" id="ARBA00022912"/>
    </source>
</evidence>
<dbReference type="eggNOG" id="KOG1720">
    <property type="taxonomic scope" value="Eukaryota"/>
</dbReference>
<dbReference type="GO" id="GO:0004725">
    <property type="term" value="F:protein tyrosine phosphatase activity"/>
    <property type="evidence" value="ECO:0007669"/>
    <property type="project" value="UniProtKB-EC"/>
</dbReference>
<evidence type="ECO:0000256" key="3">
    <source>
        <dbReference type="ARBA" id="ARBA00022618"/>
    </source>
</evidence>
<keyword evidence="6" id="KW-0131">Cell cycle</keyword>
<proteinExistence type="inferred from homology"/>
<dbReference type="Proteomes" id="UP000011087">
    <property type="component" value="Unassembled WGS sequence"/>
</dbReference>
<dbReference type="PROSITE" id="PS50056">
    <property type="entry name" value="TYR_PHOSPHATASE_2"/>
    <property type="match status" value="1"/>
</dbReference>
<keyword evidence="4" id="KW-0378">Hydrolase</keyword>
<feature type="non-terminal residue" evidence="9">
    <location>
        <position position="1"/>
    </location>
</feature>
<dbReference type="EMBL" id="JH992970">
    <property type="protein sequence ID" value="EKX53411.1"/>
    <property type="molecule type" value="Genomic_DNA"/>
</dbReference>
<dbReference type="AlphaFoldDB" id="L1JXW6"/>
<dbReference type="RefSeq" id="XP_005840391.1">
    <property type="nucleotide sequence ID" value="XM_005840334.1"/>
</dbReference>
<dbReference type="GO" id="GO:0051301">
    <property type="term" value="P:cell division"/>
    <property type="evidence" value="ECO:0007669"/>
    <property type="project" value="UniProtKB-KW"/>
</dbReference>
<dbReference type="HOGENOM" id="CLU_017787_0_2_1"/>
<reference evidence="10" key="3">
    <citation type="submission" date="2016-03" db="UniProtKB">
        <authorList>
            <consortium name="EnsemblProtists"/>
        </authorList>
    </citation>
    <scope>IDENTIFICATION</scope>
</reference>
<dbReference type="PANTHER" id="PTHR23339">
    <property type="entry name" value="TYROSINE SPECIFIC PROTEIN PHOSPHATASE AND DUAL SPECIFICITY PROTEIN PHOSPHATASE"/>
    <property type="match status" value="1"/>
</dbReference>
<keyword evidence="3" id="KW-0132">Cell division</keyword>
<evidence type="ECO:0000256" key="1">
    <source>
        <dbReference type="ARBA" id="ARBA00007315"/>
    </source>
</evidence>
<dbReference type="Pfam" id="PF14671">
    <property type="entry name" value="DSPn"/>
    <property type="match status" value="1"/>
</dbReference>
<name>L1JXW6_GUITC</name>
<dbReference type="SUPFAM" id="SSF52799">
    <property type="entry name" value="(Phosphotyrosine protein) phosphatases II"/>
    <property type="match status" value="2"/>
</dbReference>
<evidence type="ECO:0000259" key="7">
    <source>
        <dbReference type="PROSITE" id="PS50054"/>
    </source>
</evidence>
<evidence type="ECO:0000313" key="9">
    <source>
        <dbReference type="EMBL" id="EKX53411.1"/>
    </source>
</evidence>
<feature type="domain" description="Tyrosine specific protein phosphatases" evidence="8">
    <location>
        <begin position="212"/>
        <end position="274"/>
    </location>
</feature>
<dbReference type="SMART" id="SM00195">
    <property type="entry name" value="DSPc"/>
    <property type="match status" value="1"/>
</dbReference>
<feature type="domain" description="Tyrosine-protein phosphatase" evidence="7">
    <location>
        <begin position="138"/>
        <end position="275"/>
    </location>
</feature>
<dbReference type="OMA" id="PEHIMIR"/>
<dbReference type="InterPro" id="IPR000387">
    <property type="entry name" value="Tyr_Pase_dom"/>
</dbReference>
<dbReference type="EnsemblProtists" id="EKX53411">
    <property type="protein sequence ID" value="EKX53411"/>
    <property type="gene ID" value="GUITHDRAFT_45364"/>
</dbReference>
<evidence type="ECO:0000259" key="8">
    <source>
        <dbReference type="PROSITE" id="PS50056"/>
    </source>
</evidence>
<dbReference type="CDD" id="cd17657">
    <property type="entry name" value="CDC14_N"/>
    <property type="match status" value="1"/>
</dbReference>
<dbReference type="GeneID" id="17309964"/>
<reference evidence="11" key="2">
    <citation type="submission" date="2012-11" db="EMBL/GenBank/DDBJ databases">
        <authorList>
            <person name="Kuo A."/>
            <person name="Curtis B.A."/>
            <person name="Tanifuji G."/>
            <person name="Burki F."/>
            <person name="Gruber A."/>
            <person name="Irimia M."/>
            <person name="Maruyama S."/>
            <person name="Arias M.C."/>
            <person name="Ball S.G."/>
            <person name="Gile G.H."/>
            <person name="Hirakawa Y."/>
            <person name="Hopkins J.F."/>
            <person name="Rensing S.A."/>
            <person name="Schmutz J."/>
            <person name="Symeonidi A."/>
            <person name="Elias M."/>
            <person name="Eveleigh R.J."/>
            <person name="Herman E.K."/>
            <person name="Klute M.J."/>
            <person name="Nakayama T."/>
            <person name="Obornik M."/>
            <person name="Reyes-Prieto A."/>
            <person name="Armbrust E.V."/>
            <person name="Aves S.J."/>
            <person name="Beiko R.G."/>
            <person name="Coutinho P."/>
            <person name="Dacks J.B."/>
            <person name="Durnford D.G."/>
            <person name="Fast N.M."/>
            <person name="Green B.R."/>
            <person name="Grisdale C."/>
            <person name="Hempe F."/>
            <person name="Henrissat B."/>
            <person name="Hoppner M.P."/>
            <person name="Ishida K.-I."/>
            <person name="Kim E."/>
            <person name="Koreny L."/>
            <person name="Kroth P.G."/>
            <person name="Liu Y."/>
            <person name="Malik S.-B."/>
            <person name="Maier U.G."/>
            <person name="McRose D."/>
            <person name="Mock T."/>
            <person name="Neilson J.A."/>
            <person name="Onodera N.T."/>
            <person name="Poole A.M."/>
            <person name="Pritham E.J."/>
            <person name="Richards T.A."/>
            <person name="Rocap G."/>
            <person name="Roy S.W."/>
            <person name="Sarai C."/>
            <person name="Schaack S."/>
            <person name="Shirato S."/>
            <person name="Slamovits C.H."/>
            <person name="Spencer D.F."/>
            <person name="Suzuki S."/>
            <person name="Worden A.Z."/>
            <person name="Zauner S."/>
            <person name="Barry K."/>
            <person name="Bell C."/>
            <person name="Bharti A.K."/>
            <person name="Crow J.A."/>
            <person name="Grimwood J."/>
            <person name="Kramer R."/>
            <person name="Lindquist E."/>
            <person name="Lucas S."/>
            <person name="Salamov A."/>
            <person name="McFadden G.I."/>
            <person name="Lane C.E."/>
            <person name="Keeling P.J."/>
            <person name="Gray M.W."/>
            <person name="Grigoriev I.V."/>
            <person name="Archibald J.M."/>
        </authorList>
    </citation>
    <scope>NUCLEOTIDE SEQUENCE</scope>
    <source>
        <strain evidence="11">CCMP2712</strain>
    </source>
</reference>
<evidence type="ECO:0000256" key="6">
    <source>
        <dbReference type="ARBA" id="ARBA00023306"/>
    </source>
</evidence>
<organism evidence="9">
    <name type="scientific">Guillardia theta (strain CCMP2712)</name>
    <name type="common">Cryptophyte</name>
    <dbReference type="NCBI Taxonomy" id="905079"/>
    <lineage>
        <taxon>Eukaryota</taxon>
        <taxon>Cryptophyceae</taxon>
        <taxon>Pyrenomonadales</taxon>
        <taxon>Geminigeraceae</taxon>
        <taxon>Guillardia</taxon>
    </lineage>
</organism>
<keyword evidence="5" id="KW-0904">Protein phosphatase</keyword>
<keyword evidence="11" id="KW-1185">Reference proteome</keyword>
<dbReference type="STRING" id="905079.L1JXW6"/>
<dbReference type="OrthoDB" id="266663at2759"/>
<dbReference type="InterPro" id="IPR000340">
    <property type="entry name" value="Dual-sp_phosphatase_cat-dom"/>
</dbReference>
<dbReference type="PRINTS" id="PR00700">
    <property type="entry name" value="PRTYPHPHTASE"/>
</dbReference>
<reference evidence="9 11" key="1">
    <citation type="journal article" date="2012" name="Nature">
        <title>Algal genomes reveal evolutionary mosaicism and the fate of nucleomorphs.</title>
        <authorList>
            <consortium name="DOE Joint Genome Institute"/>
            <person name="Curtis B.A."/>
            <person name="Tanifuji G."/>
            <person name="Burki F."/>
            <person name="Gruber A."/>
            <person name="Irimia M."/>
            <person name="Maruyama S."/>
            <person name="Arias M.C."/>
            <person name="Ball S.G."/>
            <person name="Gile G.H."/>
            <person name="Hirakawa Y."/>
            <person name="Hopkins J.F."/>
            <person name="Kuo A."/>
            <person name="Rensing S.A."/>
            <person name="Schmutz J."/>
            <person name="Symeonidi A."/>
            <person name="Elias M."/>
            <person name="Eveleigh R.J."/>
            <person name="Herman E.K."/>
            <person name="Klute M.J."/>
            <person name="Nakayama T."/>
            <person name="Obornik M."/>
            <person name="Reyes-Prieto A."/>
            <person name="Armbrust E.V."/>
            <person name="Aves S.J."/>
            <person name="Beiko R.G."/>
            <person name="Coutinho P."/>
            <person name="Dacks J.B."/>
            <person name="Durnford D.G."/>
            <person name="Fast N.M."/>
            <person name="Green B.R."/>
            <person name="Grisdale C.J."/>
            <person name="Hempel F."/>
            <person name="Henrissat B."/>
            <person name="Hoppner M.P."/>
            <person name="Ishida K."/>
            <person name="Kim E."/>
            <person name="Koreny L."/>
            <person name="Kroth P.G."/>
            <person name="Liu Y."/>
            <person name="Malik S.B."/>
            <person name="Maier U.G."/>
            <person name="McRose D."/>
            <person name="Mock T."/>
            <person name="Neilson J.A."/>
            <person name="Onodera N.T."/>
            <person name="Poole A.M."/>
            <person name="Pritham E.J."/>
            <person name="Richards T.A."/>
            <person name="Rocap G."/>
            <person name="Roy S.W."/>
            <person name="Sarai C."/>
            <person name="Schaack S."/>
            <person name="Shirato S."/>
            <person name="Slamovits C.H."/>
            <person name="Spencer D.F."/>
            <person name="Suzuki S."/>
            <person name="Worden A.Z."/>
            <person name="Zauner S."/>
            <person name="Barry K."/>
            <person name="Bell C."/>
            <person name="Bharti A.K."/>
            <person name="Crow J.A."/>
            <person name="Grimwood J."/>
            <person name="Kramer R."/>
            <person name="Lindquist E."/>
            <person name="Lucas S."/>
            <person name="Salamov A."/>
            <person name="McFadden G.I."/>
            <person name="Lane C.E."/>
            <person name="Keeling P.J."/>
            <person name="Gray M.W."/>
            <person name="Grigoriev I.V."/>
            <person name="Archibald J.M."/>
        </authorList>
    </citation>
    <scope>NUCLEOTIDE SEQUENCE</scope>
    <source>
        <strain evidence="9 11">CCMP2712</strain>
    </source>
</reference>
<dbReference type="InterPro" id="IPR029021">
    <property type="entry name" value="Prot-tyrosine_phosphatase-like"/>
</dbReference>
<dbReference type="PROSITE" id="PS00383">
    <property type="entry name" value="TYR_PHOSPHATASE_1"/>
    <property type="match status" value="1"/>
</dbReference>
<dbReference type="Pfam" id="PF00782">
    <property type="entry name" value="DSPc"/>
    <property type="match status" value="1"/>
</dbReference>
<dbReference type="EC" id="3.1.3.48" evidence="2"/>
<sequence length="275" mass="31564">YVPYCDDFGPVNLAAVYEFCKYMQEKLQDPRLANRQLVYYAERDVALRTNAAFLLGTYLIVVEQWTPEEAALAFASMGKRLFVPFRDATYQPPTFHLSLLDCLRGLKAAMTAGLFDYESFDVNRYLFLDNPAQYDLHQPCPKFIAFRGPDSQDARMLRPEAYSQIFHTLKVSAVVRLNEASTYDAEEFKKNGIRHYDMEFEDCTTPPAKLVDRFLSLCTSEKGVVAVHCKAGLGRTGTLIALWMMRKYQWTARDCIAWLRIVRPGSIIGVQQQYL</sequence>
<dbReference type="PaxDb" id="55529-EKX53411"/>
<dbReference type="InterPro" id="IPR016130">
    <property type="entry name" value="Tyr_Pase_AS"/>
</dbReference>
<dbReference type="KEGG" id="gtt:GUITHDRAFT_45364"/>
<dbReference type="PROSITE" id="PS50054">
    <property type="entry name" value="TYR_PHOSPHATASE_DUAL"/>
    <property type="match status" value="1"/>
</dbReference>
<gene>
    <name evidence="9" type="ORF">GUITHDRAFT_45364</name>
</gene>
<dbReference type="InterPro" id="IPR000242">
    <property type="entry name" value="PTP_cat"/>
</dbReference>
<dbReference type="InterPro" id="IPR050561">
    <property type="entry name" value="PTP"/>
</dbReference>
<evidence type="ECO:0000256" key="4">
    <source>
        <dbReference type="ARBA" id="ARBA00022801"/>
    </source>
</evidence>
<evidence type="ECO:0000313" key="10">
    <source>
        <dbReference type="EnsemblProtists" id="EKX53411"/>
    </source>
</evidence>
<feature type="non-terminal residue" evidence="9">
    <location>
        <position position="275"/>
    </location>
</feature>
<evidence type="ECO:0000313" key="11">
    <source>
        <dbReference type="Proteomes" id="UP000011087"/>
    </source>
</evidence>
<dbReference type="InterPro" id="IPR029260">
    <property type="entry name" value="DSPn"/>
</dbReference>
<accession>L1JXW6</accession>
<dbReference type="InterPro" id="IPR020422">
    <property type="entry name" value="TYR_PHOSPHATASE_DUAL_dom"/>
</dbReference>
<protein>
    <recommendedName>
        <fullName evidence="2">protein-tyrosine-phosphatase</fullName>
        <ecNumber evidence="2">3.1.3.48</ecNumber>
    </recommendedName>
</protein>
<evidence type="ECO:0000256" key="2">
    <source>
        <dbReference type="ARBA" id="ARBA00013064"/>
    </source>
</evidence>
<dbReference type="FunFam" id="3.90.190.10:FF:000006">
    <property type="entry name" value="Dual specificity protein phosphatase CDC14B"/>
    <property type="match status" value="1"/>
</dbReference>